<dbReference type="Pfam" id="PF13484">
    <property type="entry name" value="Fer4_16"/>
    <property type="match status" value="1"/>
</dbReference>
<dbReference type="InterPro" id="IPR017896">
    <property type="entry name" value="4Fe4S_Fe-S-bd"/>
</dbReference>
<dbReference type="NCBIfam" id="TIGR00276">
    <property type="entry name" value="tRNA epoxyqueuosine(34) reductase QueG"/>
    <property type="match status" value="1"/>
</dbReference>
<evidence type="ECO:0000256" key="2">
    <source>
        <dbReference type="ARBA" id="ARBA00022490"/>
    </source>
</evidence>
<keyword evidence="7" id="KW-0408">Iron</keyword>
<dbReference type="Gene3D" id="3.30.70.20">
    <property type="match status" value="1"/>
</dbReference>
<evidence type="ECO:0000256" key="4">
    <source>
        <dbReference type="ARBA" id="ARBA00022723"/>
    </source>
</evidence>
<evidence type="ECO:0000256" key="7">
    <source>
        <dbReference type="ARBA" id="ARBA00023004"/>
    </source>
</evidence>
<evidence type="ECO:0000256" key="6">
    <source>
        <dbReference type="ARBA" id="ARBA00023002"/>
    </source>
</evidence>
<protein>
    <submittedName>
        <fullName evidence="10">tRNA epoxyqueuosine(34) reductase QueG</fullName>
        <ecNumber evidence="10">1.17.99.6</ecNumber>
    </submittedName>
</protein>
<dbReference type="InterPro" id="IPR004453">
    <property type="entry name" value="QueG"/>
</dbReference>
<organism evidence="10 11">
    <name type="scientific">Chlorobium phaeovibrioides</name>
    <dbReference type="NCBI Taxonomy" id="1094"/>
    <lineage>
        <taxon>Bacteria</taxon>
        <taxon>Pseudomonadati</taxon>
        <taxon>Chlorobiota</taxon>
        <taxon>Chlorobiia</taxon>
        <taxon>Chlorobiales</taxon>
        <taxon>Chlorobiaceae</taxon>
        <taxon>Chlorobium/Pelodictyon group</taxon>
        <taxon>Chlorobium</taxon>
    </lineage>
</organism>
<evidence type="ECO:0000313" key="11">
    <source>
        <dbReference type="Proteomes" id="UP000489351"/>
    </source>
</evidence>
<dbReference type="Pfam" id="PF08331">
    <property type="entry name" value="QueG_DUF1730"/>
    <property type="match status" value="1"/>
</dbReference>
<dbReference type="SUPFAM" id="SSF46548">
    <property type="entry name" value="alpha-helical ferredoxin"/>
    <property type="match status" value="1"/>
</dbReference>
<dbReference type="GO" id="GO:0052693">
    <property type="term" value="F:epoxyqueuosine reductase activity"/>
    <property type="evidence" value="ECO:0007669"/>
    <property type="project" value="UniProtKB-EC"/>
</dbReference>
<evidence type="ECO:0000256" key="3">
    <source>
        <dbReference type="ARBA" id="ARBA00022694"/>
    </source>
</evidence>
<proteinExistence type="predicted"/>
<gene>
    <name evidence="10" type="primary">queG</name>
    <name evidence="10" type="ORF">GJ685_06505</name>
</gene>
<keyword evidence="1" id="KW-0004">4Fe-4S</keyword>
<keyword evidence="3" id="KW-0819">tRNA processing</keyword>
<dbReference type="PANTHER" id="PTHR30002">
    <property type="entry name" value="EPOXYQUEUOSINE REDUCTASE"/>
    <property type="match status" value="1"/>
</dbReference>
<dbReference type="PANTHER" id="PTHR30002:SF4">
    <property type="entry name" value="EPOXYQUEUOSINE REDUCTASE"/>
    <property type="match status" value="1"/>
</dbReference>
<dbReference type="RefSeq" id="WP_160460183.1">
    <property type="nucleotide sequence ID" value="NZ_WUBZ01000019.1"/>
</dbReference>
<dbReference type="EMBL" id="WUBZ01000019">
    <property type="protein sequence ID" value="MWV54714.1"/>
    <property type="molecule type" value="Genomic_DNA"/>
</dbReference>
<feature type="domain" description="4Fe-4S ferredoxin-type" evidence="9">
    <location>
        <begin position="180"/>
        <end position="208"/>
    </location>
</feature>
<dbReference type="InterPro" id="IPR013542">
    <property type="entry name" value="QueG_DUF1730"/>
</dbReference>
<dbReference type="PROSITE" id="PS51379">
    <property type="entry name" value="4FE4S_FER_2"/>
    <property type="match status" value="1"/>
</dbReference>
<keyword evidence="8" id="KW-0411">Iron-sulfur</keyword>
<evidence type="ECO:0000256" key="5">
    <source>
        <dbReference type="ARBA" id="ARBA00022785"/>
    </source>
</evidence>
<keyword evidence="5" id="KW-0671">Queuosine biosynthesis</keyword>
<keyword evidence="2" id="KW-0963">Cytoplasm</keyword>
<keyword evidence="11" id="KW-1185">Reference proteome</keyword>
<reference evidence="10 11" key="1">
    <citation type="submission" date="2019-11" db="EMBL/GenBank/DDBJ databases">
        <title>Green- and brown-colored morphotypes of Chlorobia in the stratified aquatic ecosystems of Kandalaksha Gulf (White Sea): A model for study of the accessory genome evolution.</title>
        <authorList>
            <person name="Grouzdev D.S."/>
        </authorList>
    </citation>
    <scope>NUCLEOTIDE SEQUENCE [LARGE SCALE GENOMIC DNA]</scope>
    <source>
        <strain evidence="10 11">ZM</strain>
    </source>
</reference>
<dbReference type="EC" id="1.17.99.6" evidence="10"/>
<accession>A0ABW9URS7</accession>
<evidence type="ECO:0000313" key="10">
    <source>
        <dbReference type="EMBL" id="MWV54714.1"/>
    </source>
</evidence>
<evidence type="ECO:0000256" key="1">
    <source>
        <dbReference type="ARBA" id="ARBA00022485"/>
    </source>
</evidence>
<dbReference type="InterPro" id="IPR017900">
    <property type="entry name" value="4Fe4S_Fe_S_CS"/>
</dbReference>
<name>A0ABW9URS7_CHLPH</name>
<dbReference type="PROSITE" id="PS00198">
    <property type="entry name" value="4FE4S_FER_1"/>
    <property type="match status" value="1"/>
</dbReference>
<comment type="caution">
    <text evidence="10">The sequence shown here is derived from an EMBL/GenBank/DDBJ whole genome shotgun (WGS) entry which is preliminary data.</text>
</comment>
<keyword evidence="4" id="KW-0479">Metal-binding</keyword>
<evidence type="ECO:0000259" key="9">
    <source>
        <dbReference type="PROSITE" id="PS51379"/>
    </source>
</evidence>
<keyword evidence="6 10" id="KW-0560">Oxidoreductase</keyword>
<evidence type="ECO:0000256" key="8">
    <source>
        <dbReference type="ARBA" id="ARBA00023014"/>
    </source>
</evidence>
<sequence>MTTRPENPAREIRRAALKLGFAAVGFSSPTPRQQAAERYKEMIAERRHGEMDYLERGLTGRLDPHLLLEGVQTIVSLAISYHTPPRPEGATSGIARYARIADYHQVVRERAEALLLDIEHILGKRPRSYIAVDSAPVMEKEYAEKGSIGRTGKNTLLIVPSAGSYVFLAELLIDEAITEERPPLPNPCGSCTICIDACPTGALLTPGKLDATRCISYLTVELKREFTAEEAAMTGSMLFGCDACQEHCPHNQRPLIAADPAFAPKTELLQLQPEQILKLSRSQFKALFRGTPIWRIGLKRLKRNARAVLKNQNQKTRGRC</sequence>
<dbReference type="Proteomes" id="UP000489351">
    <property type="component" value="Unassembled WGS sequence"/>
</dbReference>